<evidence type="ECO:0000313" key="5">
    <source>
        <dbReference type="Proteomes" id="UP000766629"/>
    </source>
</evidence>
<proteinExistence type="inferred from homology"/>
<accession>A0ABS7NM65</accession>
<dbReference type="InterPro" id="IPR003362">
    <property type="entry name" value="Bact_transf"/>
</dbReference>
<dbReference type="NCBIfam" id="TIGR00696">
    <property type="entry name" value="wecG_tagA_cpsF"/>
    <property type="match status" value="1"/>
</dbReference>
<dbReference type="Pfam" id="PF02397">
    <property type="entry name" value="Bac_transf"/>
    <property type="match status" value="1"/>
</dbReference>
<keyword evidence="2" id="KW-0270">Exopolysaccharide synthesis</keyword>
<evidence type="ECO:0000256" key="1">
    <source>
        <dbReference type="ARBA" id="ARBA00006464"/>
    </source>
</evidence>
<dbReference type="Proteomes" id="UP000766629">
    <property type="component" value="Unassembled WGS sequence"/>
</dbReference>
<sequence length="463" mass="50452">MTLAYSSSSFGAAPAVKTDRLNTAYLPALDLHLVNSSADQAVAKLLSPGRRRAFFMNAHCCNIRRRDPRYAEAVAGADILLPDGIGVELAAKFTGHSLSANLNGTDFVPQLLQRAASMGKSVYLFGGRPGVADAAAARLVYDIPGLRIVGTRDGYQGARDTQAVIADINESGADVVLVALGVPMQELWLHRHADDLKADLTLGVGALFDFLSGSVARAPEPVRAARMEWVWRLAMEPRRMARRYLTGNVSFLAHAGLAALRRKRLADAQQRALDITVALSALLLLSPLLLLAALAVRADSKGAAIFKQARVGLNGKTFTMYKFRSMTAAAETRRAEILNVSDRDGICFKSRQDPRITRVGRWLRRTSIDELPQLFNVLRGDMSIVGPRPALPCEVADYPPRALGRLQVKPGITGVWQVSGRASVGFKEMIEMDLSYIQARSFKLNLQLILRTFRAVISGRGAY</sequence>
<keyword evidence="5" id="KW-1185">Reference proteome</keyword>
<reference evidence="4 5" key="1">
    <citation type="submission" date="2021-06" db="EMBL/GenBank/DDBJ databases">
        <title>50 bacteria genomes isolated from Dapeng, Shenzhen, China.</title>
        <authorList>
            <person name="Zheng W."/>
            <person name="Yu S."/>
            <person name="Huang Y."/>
        </authorList>
    </citation>
    <scope>NUCLEOTIDE SEQUENCE [LARGE SCALE GENOMIC DNA]</scope>
    <source>
        <strain evidence="4 5">DP1N14-2</strain>
    </source>
</reference>
<comment type="caution">
    <text evidence="4">The sequence shown here is derived from an EMBL/GenBank/DDBJ whole genome shotgun (WGS) entry which is preliminary data.</text>
</comment>
<protein>
    <submittedName>
        <fullName evidence="4">WecB/TagA/CpsF family glycosyltransferase</fullName>
    </submittedName>
</protein>
<dbReference type="PANTHER" id="PTHR30576">
    <property type="entry name" value="COLANIC BIOSYNTHESIS UDP-GLUCOSE LIPID CARRIER TRANSFERASE"/>
    <property type="match status" value="1"/>
</dbReference>
<evidence type="ECO:0000256" key="2">
    <source>
        <dbReference type="ARBA" id="ARBA00023169"/>
    </source>
</evidence>
<dbReference type="CDD" id="cd06533">
    <property type="entry name" value="Glyco_transf_WecG_TagA"/>
    <property type="match status" value="1"/>
</dbReference>
<name>A0ABS7NM65_9RHOB</name>
<dbReference type="Pfam" id="PF03808">
    <property type="entry name" value="Glyco_tran_WecG"/>
    <property type="match status" value="1"/>
</dbReference>
<dbReference type="EMBL" id="JAHVJA010000026">
    <property type="protein sequence ID" value="MBY6142298.1"/>
    <property type="molecule type" value="Genomic_DNA"/>
</dbReference>
<evidence type="ECO:0000259" key="3">
    <source>
        <dbReference type="Pfam" id="PF02397"/>
    </source>
</evidence>
<evidence type="ECO:0000313" key="4">
    <source>
        <dbReference type="EMBL" id="MBY6142298.1"/>
    </source>
</evidence>
<dbReference type="InterPro" id="IPR004629">
    <property type="entry name" value="WecG_TagA_CpsF"/>
</dbReference>
<comment type="similarity">
    <text evidence="1">Belongs to the bacterial sugar transferase family.</text>
</comment>
<gene>
    <name evidence="4" type="ORF">KUV26_22970</name>
</gene>
<dbReference type="RefSeq" id="WP_222510204.1">
    <property type="nucleotide sequence ID" value="NZ_JAHVJA010000026.1"/>
</dbReference>
<dbReference type="PANTHER" id="PTHR30576:SF10">
    <property type="entry name" value="SLL5057 PROTEIN"/>
    <property type="match status" value="1"/>
</dbReference>
<organism evidence="4 5">
    <name type="scientific">Leisingera daeponensis</name>
    <dbReference type="NCBI Taxonomy" id="405746"/>
    <lineage>
        <taxon>Bacteria</taxon>
        <taxon>Pseudomonadati</taxon>
        <taxon>Pseudomonadota</taxon>
        <taxon>Alphaproteobacteria</taxon>
        <taxon>Rhodobacterales</taxon>
        <taxon>Roseobacteraceae</taxon>
        <taxon>Leisingera</taxon>
    </lineage>
</organism>
<feature type="domain" description="Bacterial sugar transferase" evidence="3">
    <location>
        <begin position="271"/>
        <end position="457"/>
    </location>
</feature>